<evidence type="ECO:0000256" key="5">
    <source>
        <dbReference type="ARBA" id="ARBA00022801"/>
    </source>
</evidence>
<keyword evidence="2" id="KW-0031">Aminopeptidase</keyword>
<sequence length="375" mass="40517">MKADQRPGEVKARLKALLCDLMLIPGLSGHEGRVRRHIAGLLKALGLSTRPDRLGNLIATLEGDQSAPSVMLFTHMDQLGLVVRKIEAGGFIRVERLGGVPERALPSQEVLICVGEGRDRPGVIANKSHHATTPEEKYKVVPYQDLYIDAGFASQDEVIAAGIDIGSPVVYRPYWVELSPDRIAGTSIDDRAGCAVIIEAARQLMARPKRPTVHFVFSVQEEFNLRGALTAAQAVQPDIAIQIDLLLATDTPDMAYRGDVRLGGGPAMSLYSFHGRGTLNGTIPHPALVSLFDGASRRIDIPLQRTAHTGALTDSSYVQFVGQGVASIDLGFPMRYSHSSLEVCDLGDLEGLTTLLVEGIASIDDGFSLDRDDYE</sequence>
<dbReference type="AlphaFoldDB" id="A0A6G4WJ61"/>
<feature type="binding site" evidence="8">
    <location>
        <position position="244"/>
    </location>
    <ligand>
        <name>Zn(2+)</name>
        <dbReference type="ChEBI" id="CHEBI:29105"/>
        <label>1</label>
    </ligand>
</feature>
<dbReference type="InterPro" id="IPR023367">
    <property type="entry name" value="Peptidase_M42_dom2"/>
</dbReference>
<dbReference type="Proteomes" id="UP001642900">
    <property type="component" value="Unassembled WGS sequence"/>
</dbReference>
<evidence type="ECO:0000256" key="3">
    <source>
        <dbReference type="ARBA" id="ARBA00022670"/>
    </source>
</evidence>
<dbReference type="Gene3D" id="2.40.30.40">
    <property type="entry name" value="Peptidase M42, domain 2"/>
    <property type="match status" value="1"/>
</dbReference>
<keyword evidence="3" id="KW-0645">Protease</keyword>
<feature type="binding site" evidence="8">
    <location>
        <position position="75"/>
    </location>
    <ligand>
        <name>Zn(2+)</name>
        <dbReference type="ChEBI" id="CHEBI:29105"/>
        <label>1</label>
    </ligand>
</feature>
<evidence type="ECO:0000313" key="10">
    <source>
        <dbReference type="Proteomes" id="UP001642900"/>
    </source>
</evidence>
<feature type="binding site" evidence="8">
    <location>
        <position position="222"/>
    </location>
    <ligand>
        <name>Zn(2+)</name>
        <dbReference type="ChEBI" id="CHEBI:29105"/>
        <label>2</label>
    </ligand>
</feature>
<comment type="caution">
    <text evidence="9">The sequence shown here is derived from an EMBL/GenBank/DDBJ whole genome shotgun (WGS) entry which is preliminary data.</text>
</comment>
<comment type="similarity">
    <text evidence="1 6">Belongs to the peptidase M42 family.</text>
</comment>
<dbReference type="Gene3D" id="3.40.630.10">
    <property type="entry name" value="Zn peptidases"/>
    <property type="match status" value="1"/>
</dbReference>
<feature type="binding site" evidence="8">
    <location>
        <position position="189"/>
    </location>
    <ligand>
        <name>Zn(2+)</name>
        <dbReference type="ChEBI" id="CHEBI:29105"/>
        <label>2</label>
    </ligand>
</feature>
<dbReference type="PANTHER" id="PTHR32481">
    <property type="entry name" value="AMINOPEPTIDASE"/>
    <property type="match status" value="1"/>
</dbReference>
<keyword evidence="4 8" id="KW-0479">Metal-binding</keyword>
<dbReference type="CDD" id="cd05656">
    <property type="entry name" value="M42_Frv"/>
    <property type="match status" value="1"/>
</dbReference>
<evidence type="ECO:0000313" key="9">
    <source>
        <dbReference type="EMBL" id="NGO54835.1"/>
    </source>
</evidence>
<feature type="active site" description="Proton acceptor" evidence="7">
    <location>
        <position position="221"/>
    </location>
</feature>
<dbReference type="RefSeq" id="WP_165033168.1">
    <property type="nucleotide sequence ID" value="NZ_JAAKZF010000067.1"/>
</dbReference>
<feature type="binding site" evidence="8">
    <location>
        <position position="189"/>
    </location>
    <ligand>
        <name>Zn(2+)</name>
        <dbReference type="ChEBI" id="CHEBI:29105"/>
        <label>1</label>
    </ligand>
</feature>
<dbReference type="Pfam" id="PF05343">
    <property type="entry name" value="Peptidase_M42"/>
    <property type="match status" value="1"/>
</dbReference>
<evidence type="ECO:0000256" key="6">
    <source>
        <dbReference type="PIRNR" id="PIRNR001123"/>
    </source>
</evidence>
<accession>A0A6G4WJ61</accession>
<dbReference type="PIRSF" id="PIRSF001123">
    <property type="entry name" value="PepA_GA"/>
    <property type="match status" value="1"/>
</dbReference>
<dbReference type="InterPro" id="IPR051464">
    <property type="entry name" value="Peptidase_M42_aminopept"/>
</dbReference>
<dbReference type="InterPro" id="IPR008007">
    <property type="entry name" value="Peptidase_M42"/>
</dbReference>
<feature type="binding site" evidence="8">
    <location>
        <position position="338"/>
    </location>
    <ligand>
        <name>Zn(2+)</name>
        <dbReference type="ChEBI" id="CHEBI:29105"/>
        <label>2</label>
    </ligand>
</feature>
<comment type="cofactor">
    <cofactor evidence="8">
        <name>a divalent metal cation</name>
        <dbReference type="ChEBI" id="CHEBI:60240"/>
    </cofactor>
    <text evidence="8">Binds 2 divalent metal cations per subunit.</text>
</comment>
<evidence type="ECO:0000256" key="4">
    <source>
        <dbReference type="ARBA" id="ARBA00022723"/>
    </source>
</evidence>
<keyword evidence="5" id="KW-0378">Hydrolase</keyword>
<evidence type="ECO:0000256" key="8">
    <source>
        <dbReference type="PIRSR" id="PIRSR001123-2"/>
    </source>
</evidence>
<keyword evidence="10" id="KW-1185">Reference proteome</keyword>
<gene>
    <name evidence="9" type="ORF">G6N73_27590</name>
</gene>
<dbReference type="EMBL" id="JAAKZF010000067">
    <property type="protein sequence ID" value="NGO54835.1"/>
    <property type="molecule type" value="Genomic_DNA"/>
</dbReference>
<dbReference type="SUPFAM" id="SSF101821">
    <property type="entry name" value="Aminopeptidase/glucanase lid domain"/>
    <property type="match status" value="1"/>
</dbReference>
<proteinExistence type="inferred from homology"/>
<dbReference type="PANTHER" id="PTHR32481:SF0">
    <property type="entry name" value="AMINOPEPTIDASE YPDE-RELATED"/>
    <property type="match status" value="1"/>
</dbReference>
<evidence type="ECO:0000256" key="7">
    <source>
        <dbReference type="PIRSR" id="PIRSR001123-1"/>
    </source>
</evidence>
<protein>
    <submittedName>
        <fullName evidence="9">M42 family metallopeptidase</fullName>
    </submittedName>
</protein>
<name>A0A6G4WJ61_9HYPH</name>
<dbReference type="GO" id="GO:0006508">
    <property type="term" value="P:proteolysis"/>
    <property type="evidence" value="ECO:0007669"/>
    <property type="project" value="UniProtKB-KW"/>
</dbReference>
<reference evidence="9 10" key="1">
    <citation type="submission" date="2020-02" db="EMBL/GenBank/DDBJ databases">
        <title>Genome sequence of strain CCNWXJ40-4.</title>
        <authorList>
            <person name="Gao J."/>
            <person name="Sun J."/>
        </authorList>
    </citation>
    <scope>NUCLEOTIDE SEQUENCE [LARGE SCALE GENOMIC DNA]</scope>
    <source>
        <strain evidence="9 10">CCNWXJ 40-4</strain>
    </source>
</reference>
<organism evidence="9 10">
    <name type="scientific">Allomesorhizobium camelthorni</name>
    <dbReference type="NCBI Taxonomy" id="475069"/>
    <lineage>
        <taxon>Bacteria</taxon>
        <taxon>Pseudomonadati</taxon>
        <taxon>Pseudomonadota</taxon>
        <taxon>Alphaproteobacteria</taxon>
        <taxon>Hyphomicrobiales</taxon>
        <taxon>Phyllobacteriaceae</taxon>
        <taxon>Allomesorhizobium</taxon>
    </lineage>
</organism>
<evidence type="ECO:0000256" key="1">
    <source>
        <dbReference type="ARBA" id="ARBA00006272"/>
    </source>
</evidence>
<evidence type="ECO:0000256" key="2">
    <source>
        <dbReference type="ARBA" id="ARBA00022438"/>
    </source>
</evidence>
<dbReference type="GO" id="GO:0046872">
    <property type="term" value="F:metal ion binding"/>
    <property type="evidence" value="ECO:0007669"/>
    <property type="project" value="UniProtKB-UniRule"/>
</dbReference>
<dbReference type="GO" id="GO:0004177">
    <property type="term" value="F:aminopeptidase activity"/>
    <property type="evidence" value="ECO:0007669"/>
    <property type="project" value="UniProtKB-UniRule"/>
</dbReference>
<dbReference type="SUPFAM" id="SSF53187">
    <property type="entry name" value="Zn-dependent exopeptidases"/>
    <property type="match status" value="1"/>
</dbReference>